<keyword evidence="2" id="KW-0238">DNA-binding</keyword>
<feature type="compositionally biased region" description="Low complexity" evidence="4">
    <location>
        <begin position="215"/>
        <end position="236"/>
    </location>
</feature>
<sequence length="236" mass="23790">MGHGWEQGLVLVDGEPTLVVDATAAALRGHGVDARVGLEDGAPAPRSLLLIVPAGAEALCRALDTVGRHRLPWGAIVDGRADARGAATVDALGEAGASWVLDADTGLPSVLAALAALEVPTDATAPSPAAAPPRAGAATTTSPARRLASLTPEERTVLEAMAGGRSLSETAEATGSTVATVRAHRRSVRTKLGVRSHLAAVALLVRQQAEDAPYRGRTTPGPAGPVRPGAPVAHLA</sequence>
<dbReference type="PROSITE" id="PS50043">
    <property type="entry name" value="HTH_LUXR_2"/>
    <property type="match status" value="1"/>
</dbReference>
<feature type="domain" description="HTH luxR-type" evidence="5">
    <location>
        <begin position="143"/>
        <end position="208"/>
    </location>
</feature>
<name>A0ABX8ELH1_9ACTN</name>
<keyword evidence="1" id="KW-0805">Transcription regulation</keyword>
<evidence type="ECO:0000313" key="6">
    <source>
        <dbReference type="EMBL" id="QVT81387.1"/>
    </source>
</evidence>
<dbReference type="PANTHER" id="PTHR44688">
    <property type="entry name" value="DNA-BINDING TRANSCRIPTIONAL ACTIVATOR DEVR_DOSR"/>
    <property type="match status" value="1"/>
</dbReference>
<evidence type="ECO:0000259" key="5">
    <source>
        <dbReference type="PROSITE" id="PS50043"/>
    </source>
</evidence>
<dbReference type="RefSeq" id="WP_214056768.1">
    <property type="nucleotide sequence ID" value="NZ_CP075371.1"/>
</dbReference>
<evidence type="ECO:0000256" key="4">
    <source>
        <dbReference type="SAM" id="MobiDB-lite"/>
    </source>
</evidence>
<feature type="compositionally biased region" description="Low complexity" evidence="4">
    <location>
        <begin position="123"/>
        <end position="146"/>
    </location>
</feature>
<dbReference type="EMBL" id="CP075371">
    <property type="protein sequence ID" value="QVT81387.1"/>
    <property type="molecule type" value="Genomic_DNA"/>
</dbReference>
<dbReference type="InterPro" id="IPR036388">
    <property type="entry name" value="WH-like_DNA-bd_sf"/>
</dbReference>
<proteinExistence type="predicted"/>
<dbReference type="InterPro" id="IPR000792">
    <property type="entry name" value="Tscrpt_reg_LuxR_C"/>
</dbReference>
<protein>
    <submittedName>
        <fullName evidence="6">Transcriptional activator protein BglJ</fullName>
    </submittedName>
</protein>
<dbReference type="PANTHER" id="PTHR44688:SF16">
    <property type="entry name" value="DNA-BINDING TRANSCRIPTIONAL ACTIVATOR DEVR_DOSR"/>
    <property type="match status" value="1"/>
</dbReference>
<gene>
    <name evidence="6" type="primary">bglJ</name>
    <name evidence="6" type="ORF">ENKNEFLB_03796</name>
</gene>
<evidence type="ECO:0000256" key="3">
    <source>
        <dbReference type="ARBA" id="ARBA00023163"/>
    </source>
</evidence>
<dbReference type="PRINTS" id="PR00038">
    <property type="entry name" value="HTHLUXR"/>
</dbReference>
<keyword evidence="3" id="KW-0804">Transcription</keyword>
<evidence type="ECO:0000256" key="2">
    <source>
        <dbReference type="ARBA" id="ARBA00023125"/>
    </source>
</evidence>
<organism evidence="6 7">
    <name type="scientific">Nocardioides aquaticus</name>
    <dbReference type="NCBI Taxonomy" id="160826"/>
    <lineage>
        <taxon>Bacteria</taxon>
        <taxon>Bacillati</taxon>
        <taxon>Actinomycetota</taxon>
        <taxon>Actinomycetes</taxon>
        <taxon>Propionibacteriales</taxon>
        <taxon>Nocardioidaceae</taxon>
        <taxon>Nocardioides</taxon>
    </lineage>
</organism>
<feature type="region of interest" description="Disordered" evidence="4">
    <location>
        <begin position="123"/>
        <end position="150"/>
    </location>
</feature>
<feature type="region of interest" description="Disordered" evidence="4">
    <location>
        <begin position="212"/>
        <end position="236"/>
    </location>
</feature>
<dbReference type="InterPro" id="IPR016032">
    <property type="entry name" value="Sig_transdc_resp-reg_C-effctor"/>
</dbReference>
<evidence type="ECO:0000256" key="1">
    <source>
        <dbReference type="ARBA" id="ARBA00023015"/>
    </source>
</evidence>
<dbReference type="SMART" id="SM00421">
    <property type="entry name" value="HTH_LUXR"/>
    <property type="match status" value="1"/>
</dbReference>
<reference evidence="6 7" key="1">
    <citation type="submission" date="2021-05" db="EMBL/GenBank/DDBJ databases">
        <title>Complete genome of Nocardioides aquaticus KCTC 9944T isolated from meromictic and hypersaline Ekho Lake, Antarctica.</title>
        <authorList>
            <person name="Hwang K."/>
            <person name="Kim K.M."/>
            <person name="Choe H."/>
        </authorList>
    </citation>
    <scope>NUCLEOTIDE SEQUENCE [LARGE SCALE GENOMIC DNA]</scope>
    <source>
        <strain evidence="6 7">KCTC 9944</strain>
    </source>
</reference>
<dbReference type="Gene3D" id="1.10.10.10">
    <property type="entry name" value="Winged helix-like DNA-binding domain superfamily/Winged helix DNA-binding domain"/>
    <property type="match status" value="1"/>
</dbReference>
<keyword evidence="7" id="KW-1185">Reference proteome</keyword>
<dbReference type="SUPFAM" id="SSF46894">
    <property type="entry name" value="C-terminal effector domain of the bipartite response regulators"/>
    <property type="match status" value="1"/>
</dbReference>
<accession>A0ABX8ELH1</accession>
<evidence type="ECO:0000313" key="7">
    <source>
        <dbReference type="Proteomes" id="UP000679307"/>
    </source>
</evidence>
<dbReference type="Proteomes" id="UP000679307">
    <property type="component" value="Chromosome"/>
</dbReference>
<dbReference type="CDD" id="cd06170">
    <property type="entry name" value="LuxR_C_like"/>
    <property type="match status" value="1"/>
</dbReference>
<dbReference type="Pfam" id="PF00196">
    <property type="entry name" value="GerE"/>
    <property type="match status" value="1"/>
</dbReference>